<dbReference type="AlphaFoldDB" id="A0A8H7E4A1"/>
<dbReference type="FunFam" id="3.20.20.100:FF:000004">
    <property type="entry name" value="Oxidoreductase, aldo/keto reductase"/>
    <property type="match status" value="1"/>
</dbReference>
<dbReference type="GO" id="GO:0005829">
    <property type="term" value="C:cytosol"/>
    <property type="evidence" value="ECO:0007669"/>
    <property type="project" value="UniProtKB-ARBA"/>
</dbReference>
<dbReference type="InterPro" id="IPR050523">
    <property type="entry name" value="AKR_Detox_Biosynth"/>
</dbReference>
<name>A0A8H7E4A1_9EURO</name>
<evidence type="ECO:0000256" key="2">
    <source>
        <dbReference type="ARBA" id="ARBA00023002"/>
    </source>
</evidence>
<comment type="caution">
    <text evidence="6">The sequence shown here is derived from an EMBL/GenBank/DDBJ whole genome shotgun (WGS) entry which is preliminary data.</text>
</comment>
<evidence type="ECO:0000256" key="4">
    <source>
        <dbReference type="SAM" id="MobiDB-lite"/>
    </source>
</evidence>
<evidence type="ECO:0000313" key="7">
    <source>
        <dbReference type="Proteomes" id="UP000606974"/>
    </source>
</evidence>
<sequence>MLTVSLIIRSIRNTPYAVLHPSQAVDILSRIAIMAQESKPKMQYVNLGVSGLKVSKFILGCMSYGDSRWAPWVKNREESLPLLKAAFDAGVNTWDTANMYSNGVSEEIIGEAIKKYDIPRSQVVIMTKSFFPAAEDQVGTFNGRPELRQHPRYINRCGLGRRALFEQVDASLGRLQTDYIDVLQIHRIDDTPFAEVMKALHDLVESGKVRYIGASSMWAHELAQMQAIAEMRGWTKFISMQNEHNLIYREEEREMIRFCKKTGVGLVPWGPLAAGALCRPVSQLTSTDRGQGNKDKIKSDADTEIINRVEELAKRKGWTMAQVAFAWSAGVITAPILGLSSEDRLKEFLAAVDYELTPEERKYLEEPYKPKPVQGFNQDRTTS</sequence>
<protein>
    <recommendedName>
        <fullName evidence="5">NADP-dependent oxidoreductase domain-containing protein</fullName>
    </recommendedName>
</protein>
<keyword evidence="7" id="KW-1185">Reference proteome</keyword>
<dbReference type="Pfam" id="PF00248">
    <property type="entry name" value="Aldo_ket_red"/>
    <property type="match status" value="1"/>
</dbReference>
<reference evidence="6" key="1">
    <citation type="submission" date="2020-02" db="EMBL/GenBank/DDBJ databases">
        <authorList>
            <person name="Palmer J.M."/>
        </authorList>
    </citation>
    <scope>NUCLEOTIDE SEQUENCE</scope>
    <source>
        <strain evidence="6">EPUS1.4</strain>
        <tissue evidence="6">Thallus</tissue>
    </source>
</reference>
<evidence type="ECO:0000256" key="3">
    <source>
        <dbReference type="ARBA" id="ARBA00038157"/>
    </source>
</evidence>
<evidence type="ECO:0000259" key="5">
    <source>
        <dbReference type="Pfam" id="PF00248"/>
    </source>
</evidence>
<dbReference type="PANTHER" id="PTHR43364:SF9">
    <property type="entry name" value="OXIDOREDUCTASE"/>
    <property type="match status" value="1"/>
</dbReference>
<evidence type="ECO:0000313" key="6">
    <source>
        <dbReference type="EMBL" id="KAF7506126.1"/>
    </source>
</evidence>
<accession>A0A8H7E4A1</accession>
<dbReference type="CDD" id="cd19079">
    <property type="entry name" value="AKR_EcYajO-like"/>
    <property type="match status" value="1"/>
</dbReference>
<dbReference type="SUPFAM" id="SSF51430">
    <property type="entry name" value="NAD(P)-linked oxidoreductase"/>
    <property type="match status" value="1"/>
</dbReference>
<keyword evidence="2" id="KW-0560">Oxidoreductase</keyword>
<dbReference type="Proteomes" id="UP000606974">
    <property type="component" value="Unassembled WGS sequence"/>
</dbReference>
<keyword evidence="1" id="KW-0521">NADP</keyword>
<dbReference type="PANTHER" id="PTHR43364">
    <property type="entry name" value="NADH-SPECIFIC METHYLGLYOXAL REDUCTASE-RELATED"/>
    <property type="match status" value="1"/>
</dbReference>
<organism evidence="6 7">
    <name type="scientific">Endocarpon pusillum</name>
    <dbReference type="NCBI Taxonomy" id="364733"/>
    <lineage>
        <taxon>Eukaryota</taxon>
        <taxon>Fungi</taxon>
        <taxon>Dikarya</taxon>
        <taxon>Ascomycota</taxon>
        <taxon>Pezizomycotina</taxon>
        <taxon>Eurotiomycetes</taxon>
        <taxon>Chaetothyriomycetidae</taxon>
        <taxon>Verrucariales</taxon>
        <taxon>Verrucariaceae</taxon>
        <taxon>Endocarpon</taxon>
    </lineage>
</organism>
<dbReference type="Gene3D" id="3.20.20.100">
    <property type="entry name" value="NADP-dependent oxidoreductase domain"/>
    <property type="match status" value="1"/>
</dbReference>
<evidence type="ECO:0000256" key="1">
    <source>
        <dbReference type="ARBA" id="ARBA00022857"/>
    </source>
</evidence>
<gene>
    <name evidence="6" type="ORF">GJ744_012190</name>
</gene>
<dbReference type="OrthoDB" id="1720422at2759"/>
<feature type="domain" description="NADP-dependent oxidoreductase" evidence="5">
    <location>
        <begin position="58"/>
        <end position="366"/>
    </location>
</feature>
<comment type="similarity">
    <text evidence="3">Belongs to the aldo/keto reductase family. Aldo/keto reductase 2 subfamily.</text>
</comment>
<dbReference type="InterPro" id="IPR023210">
    <property type="entry name" value="NADP_OxRdtase_dom"/>
</dbReference>
<feature type="region of interest" description="Disordered" evidence="4">
    <location>
        <begin position="363"/>
        <end position="383"/>
    </location>
</feature>
<dbReference type="InterPro" id="IPR036812">
    <property type="entry name" value="NAD(P)_OxRdtase_dom_sf"/>
</dbReference>
<dbReference type="EMBL" id="JAACFV010000093">
    <property type="protein sequence ID" value="KAF7506126.1"/>
    <property type="molecule type" value="Genomic_DNA"/>
</dbReference>
<proteinExistence type="inferred from homology"/>
<dbReference type="GO" id="GO:0016491">
    <property type="term" value="F:oxidoreductase activity"/>
    <property type="evidence" value="ECO:0007669"/>
    <property type="project" value="UniProtKB-KW"/>
</dbReference>